<evidence type="ECO:0000256" key="4">
    <source>
        <dbReference type="SAM" id="MobiDB-lite"/>
    </source>
</evidence>
<evidence type="ECO:0000313" key="5">
    <source>
        <dbReference type="EMBL" id="CAD8551989.1"/>
    </source>
</evidence>
<organism evidence="5">
    <name type="scientific">Calcidiscus leptoporus</name>
    <dbReference type="NCBI Taxonomy" id="127549"/>
    <lineage>
        <taxon>Eukaryota</taxon>
        <taxon>Haptista</taxon>
        <taxon>Haptophyta</taxon>
        <taxon>Prymnesiophyceae</taxon>
        <taxon>Coccolithales</taxon>
        <taxon>Calcidiscaceae</taxon>
        <taxon>Calcidiscus</taxon>
    </lineage>
</organism>
<dbReference type="InterPro" id="IPR036770">
    <property type="entry name" value="Ankyrin_rpt-contain_sf"/>
</dbReference>
<dbReference type="AlphaFoldDB" id="A0A7S0JI94"/>
<dbReference type="PROSITE" id="PS50297">
    <property type="entry name" value="ANK_REP_REGION"/>
    <property type="match status" value="2"/>
</dbReference>
<feature type="region of interest" description="Disordered" evidence="4">
    <location>
        <begin position="324"/>
        <end position="349"/>
    </location>
</feature>
<gene>
    <name evidence="5" type="ORF">CLEP1334_LOCUS27279</name>
</gene>
<evidence type="ECO:0000256" key="3">
    <source>
        <dbReference type="PROSITE-ProRule" id="PRU00023"/>
    </source>
</evidence>
<dbReference type="PANTHER" id="PTHR24173:SF74">
    <property type="entry name" value="ANKYRIN REPEAT DOMAIN-CONTAINING PROTEIN 16"/>
    <property type="match status" value="1"/>
</dbReference>
<reference evidence="5" key="1">
    <citation type="submission" date="2021-01" db="EMBL/GenBank/DDBJ databases">
        <authorList>
            <person name="Corre E."/>
            <person name="Pelletier E."/>
            <person name="Niang G."/>
            <person name="Scheremetjew M."/>
            <person name="Finn R."/>
            <person name="Kale V."/>
            <person name="Holt S."/>
            <person name="Cochrane G."/>
            <person name="Meng A."/>
            <person name="Brown T."/>
            <person name="Cohen L."/>
        </authorList>
    </citation>
    <scope>NUCLEOTIDE SEQUENCE</scope>
    <source>
        <strain evidence="5">RCC1130</strain>
    </source>
</reference>
<dbReference type="SMART" id="SM00248">
    <property type="entry name" value="ANK"/>
    <property type="match status" value="10"/>
</dbReference>
<sequence length="480" mass="50742">MLLAGEDPGKKDVTGTTALIRACRSGHTSCVQAMLQGTPERVSSMLAAQDKGGDTALEVACSAGNRACVQALLDAGAATANANYPASQVLWWALLTVCGSGAVECMQPLLDAGADIHKLDSTLGSVLMATCLSGHAACTQALLDAGAEPDEHAAHHQETAIMIASSCGHTACLQILLDAGADFRRKSPDGCTALMRACWSGHTACVQALLHAGADPDETDAEQSSALIRACRAGHASCVQALIDAGATVDLFNTNPESFEQGTALMAACDAGHTSCADHLLCAGADPERALSNGATALMMACKWCHLEVVQLLSSYGASRTPPGYRNRLRRGPGTAENSVGNLGHHDPDSAQRVTTWLEETRDWSTPLHHVSLISAERTRRLLRAGADMHARSSLDAPTPLQLAEQAGAQAGMAHRLLLTAASPWSYANHNLKPFGTRARAMSLMRLGYLLARQPRFSNESQPLIDVWMDRVLPHAMKEY</sequence>
<keyword evidence="2 3" id="KW-0040">ANK repeat</keyword>
<feature type="repeat" description="ANK" evidence="3">
    <location>
        <begin position="156"/>
        <end position="188"/>
    </location>
</feature>
<name>A0A7S0JI94_9EUKA</name>
<dbReference type="InterPro" id="IPR002110">
    <property type="entry name" value="Ankyrin_rpt"/>
</dbReference>
<feature type="repeat" description="ANK" evidence="3">
    <location>
        <begin position="52"/>
        <end position="84"/>
    </location>
</feature>
<keyword evidence="1" id="KW-0677">Repeat</keyword>
<accession>A0A7S0JI94</accession>
<proteinExistence type="predicted"/>
<evidence type="ECO:0000256" key="1">
    <source>
        <dbReference type="ARBA" id="ARBA00022737"/>
    </source>
</evidence>
<feature type="repeat" description="ANK" evidence="3">
    <location>
        <begin position="222"/>
        <end position="254"/>
    </location>
</feature>
<dbReference type="SUPFAM" id="SSF48403">
    <property type="entry name" value="Ankyrin repeat"/>
    <property type="match status" value="2"/>
</dbReference>
<feature type="repeat" description="ANK" evidence="3">
    <location>
        <begin position="189"/>
        <end position="221"/>
    </location>
</feature>
<dbReference type="EMBL" id="HBER01054640">
    <property type="protein sequence ID" value="CAD8551989.1"/>
    <property type="molecule type" value="Transcribed_RNA"/>
</dbReference>
<dbReference type="PANTHER" id="PTHR24173">
    <property type="entry name" value="ANKYRIN REPEAT CONTAINING"/>
    <property type="match status" value="1"/>
</dbReference>
<protein>
    <submittedName>
        <fullName evidence="5">Uncharacterized protein</fullName>
    </submittedName>
</protein>
<dbReference type="PROSITE" id="PS50088">
    <property type="entry name" value="ANK_REPEAT"/>
    <property type="match status" value="4"/>
</dbReference>
<evidence type="ECO:0000256" key="2">
    <source>
        <dbReference type="ARBA" id="ARBA00023043"/>
    </source>
</evidence>
<dbReference type="Gene3D" id="1.25.40.20">
    <property type="entry name" value="Ankyrin repeat-containing domain"/>
    <property type="match status" value="4"/>
</dbReference>
<dbReference type="Pfam" id="PF12796">
    <property type="entry name" value="Ank_2"/>
    <property type="match status" value="3"/>
</dbReference>